<name>A0AA44NIB3_CITFR</name>
<accession>A0AA44NIB3</accession>
<dbReference type="InterPro" id="IPR046203">
    <property type="entry name" value="DUF6236"/>
</dbReference>
<dbReference type="Proteomes" id="UP000215827">
    <property type="component" value="Unassembled WGS sequence"/>
</dbReference>
<sequence length="289" mass="32315">MLRGVVCTPLELTKTADGSGFTTGSGLTKLDLNYFTLYWDKIVSPTSNFYHFCFSNEDDLIACGVLERPTYSTHDGRMHDSFFPEFYAAAQIDALQKKRSGQGDVDWRMHFHNAEIALPRRYSIEKETIRFELLNALPVPDVDTHLHEILEFKERRRAELDALHSYLDELYLDVIRSGDLNLQKAKSLSALKGSISDIQKLNGEKFRSPIKFDLSSSFEFKLSDLASAAGAIASVVHGKYDLAAALGFKPLVELIGGCISVKPVLQNMKIPCDPNLAYICKARSEGVIK</sequence>
<dbReference type="Pfam" id="PF19749">
    <property type="entry name" value="DUF6236"/>
    <property type="match status" value="1"/>
</dbReference>
<gene>
    <name evidence="1" type="ORF">B9P89_20990</name>
</gene>
<comment type="caution">
    <text evidence="1">The sequence shown here is derived from an EMBL/GenBank/DDBJ whole genome shotgun (WGS) entry which is preliminary data.</text>
</comment>
<protein>
    <submittedName>
        <fullName evidence="1">Uncharacterized protein</fullName>
    </submittedName>
</protein>
<proteinExistence type="predicted"/>
<dbReference type="RefSeq" id="WP_094543244.1">
    <property type="nucleotide sequence ID" value="NZ_JAQPFO010000007.1"/>
</dbReference>
<organism evidence="1 2">
    <name type="scientific">Citrobacter freundii</name>
    <dbReference type="NCBI Taxonomy" id="546"/>
    <lineage>
        <taxon>Bacteria</taxon>
        <taxon>Pseudomonadati</taxon>
        <taxon>Pseudomonadota</taxon>
        <taxon>Gammaproteobacteria</taxon>
        <taxon>Enterobacterales</taxon>
        <taxon>Enterobacteriaceae</taxon>
        <taxon>Citrobacter</taxon>
        <taxon>Citrobacter freundii complex</taxon>
    </lineage>
</organism>
<evidence type="ECO:0000313" key="1">
    <source>
        <dbReference type="EMBL" id="OYQ99592.1"/>
    </source>
</evidence>
<dbReference type="EMBL" id="NEFA01000031">
    <property type="protein sequence ID" value="OYQ99592.1"/>
    <property type="molecule type" value="Genomic_DNA"/>
</dbReference>
<dbReference type="AlphaFoldDB" id="A0AA44NIB3"/>
<reference evidence="1 2" key="1">
    <citation type="submission" date="2017-04" db="EMBL/GenBank/DDBJ databases">
        <title>Emergence of KPC-2-producing Citrobacter isolates from sediments of a Chinese river.</title>
        <authorList>
            <person name="Zheng B."/>
        </authorList>
    </citation>
    <scope>NUCLEOTIDE SEQUENCE [LARGE SCALE GENOMIC DNA]</scope>
    <source>
        <strain evidence="1 2">C191</strain>
    </source>
</reference>
<evidence type="ECO:0000313" key="2">
    <source>
        <dbReference type="Proteomes" id="UP000215827"/>
    </source>
</evidence>